<reference evidence="6 7" key="1">
    <citation type="submission" date="2023-10" db="EMBL/GenBank/DDBJ databases">
        <title>A novel Glycoside Hydrolase 43-Like Enzyme from Clostrdium boliviensis is an Endo-xylanase, and a Candidate for Xylooligosaccharides Production from Different Xylan Substrates.</title>
        <authorList>
            <person name="Alvarez M.T."/>
            <person name="Rocabado-Villegas L.R."/>
            <person name="Salas-Veizaga D.M."/>
            <person name="Linares-Pasten J.A."/>
            <person name="Gudmundsdottir E.E."/>
            <person name="Hreggvidsson G.O."/>
            <person name="Adlercreutz P."/>
            <person name="Nordberg Karlsson E."/>
        </authorList>
    </citation>
    <scope>NUCLEOTIDE SEQUENCE [LARGE SCALE GENOMIC DNA]</scope>
    <source>
        <strain evidence="6 7">E-1</strain>
    </source>
</reference>
<dbReference type="Gene3D" id="1.10.10.60">
    <property type="entry name" value="Homeodomain-like"/>
    <property type="match status" value="2"/>
</dbReference>
<dbReference type="Proteomes" id="UP001276854">
    <property type="component" value="Unassembled WGS sequence"/>
</dbReference>
<keyword evidence="1" id="KW-0805">Transcription regulation</keyword>
<dbReference type="InterPro" id="IPR018060">
    <property type="entry name" value="HTH_AraC"/>
</dbReference>
<keyword evidence="4" id="KW-1133">Transmembrane helix</keyword>
<dbReference type="SMART" id="SM00342">
    <property type="entry name" value="HTH_ARAC"/>
    <property type="match status" value="1"/>
</dbReference>
<keyword evidence="7" id="KW-1185">Reference proteome</keyword>
<organism evidence="6 7">
    <name type="scientific">Clostridium boliviensis</name>
    <dbReference type="NCBI Taxonomy" id="318465"/>
    <lineage>
        <taxon>Bacteria</taxon>
        <taxon>Bacillati</taxon>
        <taxon>Bacillota</taxon>
        <taxon>Clostridia</taxon>
        <taxon>Eubacteriales</taxon>
        <taxon>Clostridiaceae</taxon>
        <taxon>Clostridium</taxon>
    </lineage>
</organism>
<evidence type="ECO:0000256" key="3">
    <source>
        <dbReference type="ARBA" id="ARBA00023163"/>
    </source>
</evidence>
<feature type="transmembrane region" description="Helical" evidence="4">
    <location>
        <begin position="20"/>
        <end position="40"/>
    </location>
</feature>
<keyword evidence="4" id="KW-0472">Membrane</keyword>
<dbReference type="SUPFAM" id="SSF46689">
    <property type="entry name" value="Homeodomain-like"/>
    <property type="match status" value="1"/>
</dbReference>
<sequence>MRIKKIISSLTYEKQIFVKLLGLVTIPLIVMGIISCNIYIKGETSKKQMALNSYSDEVSREYENILSTLKEYYIEAVSKDDIHWLERQEEPPFSKYSNLKQAQRILEGNYFMRRYIADYEFINVKYGWVFNNYGMFSFDKMKNREETEHFLKDQENMLLSVYWLNRSGALSPMSGSMRMTNTVDSSGLRLVIKKEQGIGGLSWLLTIKIDKNQLNEMAKSYKMMGYDVSMIGSGQVLLETNPTMTNVYRNSGREGSGVYKSENGDKYHINVRTDEISGLNYLVGYNTANVKKDAFVFIFASFAVLAGFALILFFIQLTAAAFAMPLRRLEKYVDDQDRQIKKLLVSNLIEGELNEKNIEEALKKSEIMPLYAYRMIAMICKSAPYDEEKGKEKYTEILSALPKALENDIFIAPVYYRDKLIFITGAQNDMEVDAKTAVLYKGLKDYIAESYGFVIASGISQPFHRLHHVRRAYSECAEALYNKSNKADMNNSSLVLFDDYLMKSQVGNVYDMIMENELIQSITSGKEEEAACLLNVIIDRMEIKNVVGIERNFYLTRLLTAMLNIPSSANISLSDVFDSEQYNILNSITQIYDKKKVISAVNDQIIKPIISRLIKKGQEGEESLIVRQAVDLIKDSKGNISLNDCAEKLSYHPNYLSKVIKRELGITFTDMATEEKLKQAKYMLLTTEYSVAEISERLTYNNVQNFIRFFKNNVGFTPAAFRREHRK</sequence>
<dbReference type="Pfam" id="PF12833">
    <property type="entry name" value="HTH_18"/>
    <property type="match status" value="1"/>
</dbReference>
<evidence type="ECO:0000256" key="2">
    <source>
        <dbReference type="ARBA" id="ARBA00023125"/>
    </source>
</evidence>
<evidence type="ECO:0000256" key="1">
    <source>
        <dbReference type="ARBA" id="ARBA00023015"/>
    </source>
</evidence>
<keyword evidence="3" id="KW-0804">Transcription</keyword>
<evidence type="ECO:0000313" key="6">
    <source>
        <dbReference type="EMBL" id="MDW2800098.1"/>
    </source>
</evidence>
<evidence type="ECO:0000256" key="4">
    <source>
        <dbReference type="SAM" id="Phobius"/>
    </source>
</evidence>
<keyword evidence="4" id="KW-0812">Transmembrane</keyword>
<keyword evidence="2" id="KW-0238">DNA-binding</keyword>
<evidence type="ECO:0000313" key="7">
    <source>
        <dbReference type="Proteomes" id="UP001276854"/>
    </source>
</evidence>
<dbReference type="RefSeq" id="WP_318066286.1">
    <property type="nucleotide sequence ID" value="NZ_JAWONS010000290.1"/>
</dbReference>
<accession>A0ABU4GT33</accession>
<name>A0ABU4GT33_9CLOT</name>
<protein>
    <submittedName>
        <fullName evidence="6">Helix-turn-helix transcriptional regulator</fullName>
    </submittedName>
</protein>
<evidence type="ECO:0000259" key="5">
    <source>
        <dbReference type="PROSITE" id="PS01124"/>
    </source>
</evidence>
<comment type="caution">
    <text evidence="6">The sequence shown here is derived from an EMBL/GenBank/DDBJ whole genome shotgun (WGS) entry which is preliminary data.</text>
</comment>
<proteinExistence type="predicted"/>
<feature type="transmembrane region" description="Helical" evidence="4">
    <location>
        <begin position="295"/>
        <end position="322"/>
    </location>
</feature>
<feature type="domain" description="HTH araC/xylS-type" evidence="5">
    <location>
        <begin position="627"/>
        <end position="724"/>
    </location>
</feature>
<dbReference type="EMBL" id="JAWONS010000290">
    <property type="protein sequence ID" value="MDW2800098.1"/>
    <property type="molecule type" value="Genomic_DNA"/>
</dbReference>
<dbReference type="PANTHER" id="PTHR43280:SF28">
    <property type="entry name" value="HTH-TYPE TRANSCRIPTIONAL ACTIVATOR RHAS"/>
    <property type="match status" value="1"/>
</dbReference>
<dbReference type="InterPro" id="IPR009057">
    <property type="entry name" value="Homeodomain-like_sf"/>
</dbReference>
<dbReference type="PROSITE" id="PS01124">
    <property type="entry name" value="HTH_ARAC_FAMILY_2"/>
    <property type="match status" value="1"/>
</dbReference>
<dbReference type="PANTHER" id="PTHR43280">
    <property type="entry name" value="ARAC-FAMILY TRANSCRIPTIONAL REGULATOR"/>
    <property type="match status" value="1"/>
</dbReference>
<gene>
    <name evidence="6" type="ORF">RZO55_21225</name>
</gene>